<feature type="domain" description="Urocanase N-terminal" evidence="11">
    <location>
        <begin position="1"/>
        <end position="105"/>
    </location>
</feature>
<dbReference type="PANTHER" id="PTHR12216">
    <property type="entry name" value="UROCANATE HYDRATASE"/>
    <property type="match status" value="1"/>
</dbReference>
<dbReference type="Pfam" id="PF01175">
    <property type="entry name" value="Urocanase"/>
    <property type="match status" value="1"/>
</dbReference>
<protein>
    <recommendedName>
        <fullName evidence="4">urocanate hydratase</fullName>
        <ecNumber evidence="4">4.2.1.49</ecNumber>
    </recommendedName>
    <alternativeName>
        <fullName evidence="8">Imidazolonepropionate hydrolase</fullName>
    </alternativeName>
</protein>
<keyword evidence="7" id="KW-0456">Lyase</keyword>
<dbReference type="InterPro" id="IPR036190">
    <property type="entry name" value="Urocanase_sf"/>
</dbReference>
<dbReference type="STRING" id="318479.A0A0N4UC88"/>
<dbReference type="Gene3D" id="3.40.50.10730">
    <property type="entry name" value="Urocanase like domains"/>
    <property type="match status" value="1"/>
</dbReference>
<dbReference type="InterPro" id="IPR023637">
    <property type="entry name" value="Urocanase-like"/>
</dbReference>
<evidence type="ECO:0000256" key="1">
    <source>
        <dbReference type="ARBA" id="ARBA00001911"/>
    </source>
</evidence>
<keyword evidence="15" id="KW-1185">Reference proteome</keyword>
<dbReference type="Gene3D" id="3.40.1770.10">
    <property type="entry name" value="Urocanase superfamily"/>
    <property type="match status" value="1"/>
</dbReference>
<comment type="similarity">
    <text evidence="3">Belongs to the urocanase family.</text>
</comment>
<reference evidence="16" key="1">
    <citation type="submission" date="2017-02" db="UniProtKB">
        <authorList>
            <consortium name="WormBaseParasite"/>
        </authorList>
    </citation>
    <scope>IDENTIFICATION</scope>
</reference>
<dbReference type="InterPro" id="IPR035400">
    <property type="entry name" value="Urocanase_N"/>
</dbReference>
<dbReference type="FunFam" id="3.40.1770.10:FF:000003">
    <property type="entry name" value="Urocanate hydratase 1"/>
    <property type="match status" value="1"/>
</dbReference>
<dbReference type="NCBIfam" id="NF003820">
    <property type="entry name" value="PRK05414.1"/>
    <property type="match status" value="1"/>
</dbReference>
<dbReference type="PIRSF" id="PIRSF001423">
    <property type="entry name" value="Urocanate_hydrat"/>
    <property type="match status" value="1"/>
</dbReference>
<dbReference type="WBParaSite" id="DME_0000487101-mRNA-1">
    <property type="protein sequence ID" value="DME_0000487101-mRNA-1"/>
    <property type="gene ID" value="DME_0000487101"/>
</dbReference>
<dbReference type="GO" id="GO:0016153">
    <property type="term" value="F:urocanate hydratase activity"/>
    <property type="evidence" value="ECO:0007669"/>
    <property type="project" value="UniProtKB-EC"/>
</dbReference>
<dbReference type="Pfam" id="PF17391">
    <property type="entry name" value="Urocanase_N"/>
    <property type="match status" value="1"/>
</dbReference>
<evidence type="ECO:0000256" key="2">
    <source>
        <dbReference type="ARBA" id="ARBA00004794"/>
    </source>
</evidence>
<dbReference type="UniPathway" id="UPA00379">
    <property type="reaction ID" value="UER00550"/>
</dbReference>
<dbReference type="Pfam" id="PF17392">
    <property type="entry name" value="Urocanase_C"/>
    <property type="match status" value="1"/>
</dbReference>
<evidence type="ECO:0000259" key="12">
    <source>
        <dbReference type="Pfam" id="PF17392"/>
    </source>
</evidence>
<dbReference type="InterPro" id="IPR023636">
    <property type="entry name" value="Urocanase_CS"/>
</dbReference>
<keyword evidence="6" id="KW-0520">NAD</keyword>
<dbReference type="GO" id="GO:0019557">
    <property type="term" value="P:L-histidine catabolic process to glutamate and formate"/>
    <property type="evidence" value="ECO:0007669"/>
    <property type="project" value="UniProtKB-UniPathway"/>
</dbReference>
<reference evidence="13 15" key="2">
    <citation type="submission" date="2018-11" db="EMBL/GenBank/DDBJ databases">
        <authorList>
            <consortium name="Pathogen Informatics"/>
        </authorList>
    </citation>
    <scope>NUCLEOTIDE SEQUENCE [LARGE SCALE GENOMIC DNA]</scope>
</reference>
<dbReference type="InterPro" id="IPR038364">
    <property type="entry name" value="Urocanase_central_sf"/>
</dbReference>
<comment type="catalytic activity">
    <reaction evidence="9">
        <text>4-imidazolone-5-propanoate = trans-urocanate + H2O</text>
        <dbReference type="Rhea" id="RHEA:13101"/>
        <dbReference type="ChEBI" id="CHEBI:15377"/>
        <dbReference type="ChEBI" id="CHEBI:17771"/>
        <dbReference type="ChEBI" id="CHEBI:77893"/>
        <dbReference type="EC" id="4.2.1.49"/>
    </reaction>
</comment>
<dbReference type="GO" id="GO:0019556">
    <property type="term" value="P:L-histidine catabolic process to glutamate and formamide"/>
    <property type="evidence" value="ECO:0007669"/>
    <property type="project" value="UniProtKB-UniPathway"/>
</dbReference>
<evidence type="ECO:0000259" key="11">
    <source>
        <dbReference type="Pfam" id="PF17391"/>
    </source>
</evidence>
<dbReference type="HAMAP" id="MF_00577">
    <property type="entry name" value="HutU"/>
    <property type="match status" value="1"/>
</dbReference>
<gene>
    <name evidence="13" type="ORF">DME_LOCUS492</name>
</gene>
<evidence type="ECO:0000256" key="9">
    <source>
        <dbReference type="ARBA" id="ARBA00047623"/>
    </source>
</evidence>
<evidence type="ECO:0000256" key="4">
    <source>
        <dbReference type="ARBA" id="ARBA00011992"/>
    </source>
</evidence>
<comment type="pathway">
    <text evidence="2">Amino-acid degradation; L-histidine degradation into L-glutamate; N-formimidoyl-L-glutamate from L-histidine: step 2/3.</text>
</comment>
<dbReference type="EMBL" id="UYYG01000004">
    <property type="protein sequence ID" value="VDN50519.1"/>
    <property type="molecule type" value="Genomic_DNA"/>
</dbReference>
<evidence type="ECO:0000313" key="15">
    <source>
        <dbReference type="Proteomes" id="UP000274756"/>
    </source>
</evidence>
<dbReference type="EC" id="4.2.1.49" evidence="4"/>
<dbReference type="Proteomes" id="UP000274756">
    <property type="component" value="Unassembled WGS sequence"/>
</dbReference>
<sequence length="564" mass="62170">MILNNLDPAVAQFPQELVTYGGNGQVFSNWIQFRLMLHYLSIIDEKQTISLYSGHPMGIYPSHRNAPRLIITNGMMIPNYSTKELYDKYFALGVTQYGQMTAGSYSYIGPQGIVHGTTITIINAGRKYLGVKNLGGILFVTSGLGGMSGAQAKAAIIAGCIGVIAEISKDALMKRFVQGWLNLYSDNLDKIITLIREYKQNKQAISIGYLGNVVDLWERLVEETDLIVDLGSDQTSLHNPYNGGYYPAGVSFEEANKLMVENPEKFKTLVKKSLLRQIAAIDKLTKNGMHFWDYGNAFLLECARAGAKIFAAEAADDKTFKYPSYMQDIMGDIFSMGFGPFRWICASADPSDLRIADKLAYDVIKALANEKVPKEIQQQYLDNSEWIKQADKHKLVVGSQARILYSDLEGRIAIAKAFNTAVAEGKLKGPIIISRDHHDVSGTDSPFRETSDITDGSAFTADMAIQNVIGDSFRGATWVSIHNGGGVGWGDVINGGFGMVLDGSHDAEKNADSMLTWDVANGISRRCWAGNSLAKEAVHRAMKKIKRLRVTIPEAVDMKKLIKE</sequence>
<dbReference type="OrthoDB" id="194468at2759"/>
<organism evidence="14 16">
    <name type="scientific">Dracunculus medinensis</name>
    <name type="common">Guinea worm</name>
    <dbReference type="NCBI Taxonomy" id="318479"/>
    <lineage>
        <taxon>Eukaryota</taxon>
        <taxon>Metazoa</taxon>
        <taxon>Ecdysozoa</taxon>
        <taxon>Nematoda</taxon>
        <taxon>Chromadorea</taxon>
        <taxon>Rhabditida</taxon>
        <taxon>Spirurina</taxon>
        <taxon>Dracunculoidea</taxon>
        <taxon>Dracunculidae</taxon>
        <taxon>Dracunculus</taxon>
    </lineage>
</organism>
<evidence type="ECO:0000313" key="14">
    <source>
        <dbReference type="Proteomes" id="UP000038040"/>
    </source>
</evidence>
<keyword evidence="5" id="KW-0369">Histidine metabolism</keyword>
<evidence type="ECO:0000259" key="10">
    <source>
        <dbReference type="Pfam" id="PF01175"/>
    </source>
</evidence>
<evidence type="ECO:0000313" key="16">
    <source>
        <dbReference type="WBParaSite" id="DME_0000487101-mRNA-1"/>
    </source>
</evidence>
<dbReference type="InterPro" id="IPR035085">
    <property type="entry name" value="Urocanase_Rossmann-like"/>
</dbReference>
<evidence type="ECO:0000256" key="7">
    <source>
        <dbReference type="ARBA" id="ARBA00023239"/>
    </source>
</evidence>
<accession>A0A0N4UC88</accession>
<feature type="domain" description="Urocanase Rossmann-like" evidence="10">
    <location>
        <begin position="109"/>
        <end position="329"/>
    </location>
</feature>
<evidence type="ECO:0000256" key="3">
    <source>
        <dbReference type="ARBA" id="ARBA00007578"/>
    </source>
</evidence>
<dbReference type="PROSITE" id="PS01233">
    <property type="entry name" value="UROCANASE"/>
    <property type="match status" value="1"/>
</dbReference>
<dbReference type="InterPro" id="IPR035401">
    <property type="entry name" value="Urocanase_C"/>
</dbReference>
<evidence type="ECO:0000256" key="8">
    <source>
        <dbReference type="ARBA" id="ARBA00031640"/>
    </source>
</evidence>
<name>A0A0N4UC88_DRAME</name>
<evidence type="ECO:0000256" key="6">
    <source>
        <dbReference type="ARBA" id="ARBA00023027"/>
    </source>
</evidence>
<comment type="cofactor">
    <cofactor evidence="1">
        <name>NAD(+)</name>
        <dbReference type="ChEBI" id="CHEBI:57540"/>
    </cofactor>
</comment>
<dbReference type="PANTHER" id="PTHR12216:SF3">
    <property type="entry name" value="UROCANATE HYDRATASE"/>
    <property type="match status" value="1"/>
</dbReference>
<evidence type="ECO:0000313" key="13">
    <source>
        <dbReference type="EMBL" id="VDN50519.1"/>
    </source>
</evidence>
<feature type="domain" description="Urocanase C-terminal" evidence="12">
    <location>
        <begin position="332"/>
        <end position="539"/>
    </location>
</feature>
<dbReference type="FunFam" id="3.40.50.10730:FF:000002">
    <property type="entry name" value="Urocanate hydratase 1"/>
    <property type="match status" value="1"/>
</dbReference>
<dbReference type="AlphaFoldDB" id="A0A0N4UC88"/>
<dbReference type="Proteomes" id="UP000038040">
    <property type="component" value="Unplaced"/>
</dbReference>
<proteinExistence type="inferred from homology"/>
<evidence type="ECO:0000256" key="5">
    <source>
        <dbReference type="ARBA" id="ARBA00022808"/>
    </source>
</evidence>
<dbReference type="SUPFAM" id="SSF111326">
    <property type="entry name" value="Urocanase"/>
    <property type="match status" value="1"/>
</dbReference>
<dbReference type="InterPro" id="IPR055351">
    <property type="entry name" value="Urocanase"/>
</dbReference>